<protein>
    <submittedName>
        <fullName evidence="2">Uncharacterized protein</fullName>
    </submittedName>
</protein>
<evidence type="ECO:0000256" key="1">
    <source>
        <dbReference type="SAM" id="MobiDB-lite"/>
    </source>
</evidence>
<accession>A0A0A9HF69</accession>
<reference evidence="2" key="1">
    <citation type="submission" date="2014-09" db="EMBL/GenBank/DDBJ databases">
        <authorList>
            <person name="Magalhaes I.L.F."/>
            <person name="Oliveira U."/>
            <person name="Santos F.R."/>
            <person name="Vidigal T.H.D.A."/>
            <person name="Brescovit A.D."/>
            <person name="Santos A.J."/>
        </authorList>
    </citation>
    <scope>NUCLEOTIDE SEQUENCE</scope>
    <source>
        <tissue evidence="2">Shoot tissue taken approximately 20 cm above the soil surface</tissue>
    </source>
</reference>
<name>A0A0A9HF69_ARUDO</name>
<dbReference type="AlphaFoldDB" id="A0A0A9HF69"/>
<proteinExistence type="predicted"/>
<dbReference type="EMBL" id="GBRH01166363">
    <property type="protein sequence ID" value="JAE31533.1"/>
    <property type="molecule type" value="Transcribed_RNA"/>
</dbReference>
<feature type="region of interest" description="Disordered" evidence="1">
    <location>
        <begin position="30"/>
        <end position="62"/>
    </location>
</feature>
<reference evidence="2" key="2">
    <citation type="journal article" date="2015" name="Data Brief">
        <title>Shoot transcriptome of the giant reed, Arundo donax.</title>
        <authorList>
            <person name="Barrero R.A."/>
            <person name="Guerrero F.D."/>
            <person name="Moolhuijzen P."/>
            <person name="Goolsby J.A."/>
            <person name="Tidwell J."/>
            <person name="Bellgard S.E."/>
            <person name="Bellgard M.I."/>
        </authorList>
    </citation>
    <scope>NUCLEOTIDE SEQUENCE</scope>
    <source>
        <tissue evidence="2">Shoot tissue taken approximately 20 cm above the soil surface</tissue>
    </source>
</reference>
<sequence>MPLDLQLRSHSRQMHICMTKLNPRLAVRKSQRGRRWGEGHLPAGRSGGRQSSPQARCAISKL</sequence>
<evidence type="ECO:0000313" key="2">
    <source>
        <dbReference type="EMBL" id="JAE31533.1"/>
    </source>
</evidence>
<organism evidence="2">
    <name type="scientific">Arundo donax</name>
    <name type="common">Giant reed</name>
    <name type="synonym">Donax arundinaceus</name>
    <dbReference type="NCBI Taxonomy" id="35708"/>
    <lineage>
        <taxon>Eukaryota</taxon>
        <taxon>Viridiplantae</taxon>
        <taxon>Streptophyta</taxon>
        <taxon>Embryophyta</taxon>
        <taxon>Tracheophyta</taxon>
        <taxon>Spermatophyta</taxon>
        <taxon>Magnoliopsida</taxon>
        <taxon>Liliopsida</taxon>
        <taxon>Poales</taxon>
        <taxon>Poaceae</taxon>
        <taxon>PACMAD clade</taxon>
        <taxon>Arundinoideae</taxon>
        <taxon>Arundineae</taxon>
        <taxon>Arundo</taxon>
    </lineage>
</organism>